<gene>
    <name evidence="1" type="ORF">Sjap_010484</name>
</gene>
<evidence type="ECO:0000313" key="2">
    <source>
        <dbReference type="Proteomes" id="UP001417504"/>
    </source>
</evidence>
<reference evidence="1 2" key="1">
    <citation type="submission" date="2024-01" db="EMBL/GenBank/DDBJ databases">
        <title>Genome assemblies of Stephania.</title>
        <authorList>
            <person name="Yang L."/>
        </authorList>
    </citation>
    <scope>NUCLEOTIDE SEQUENCE [LARGE SCALE GENOMIC DNA]</scope>
    <source>
        <strain evidence="1">QJT</strain>
        <tissue evidence="1">Leaf</tissue>
    </source>
</reference>
<dbReference type="Proteomes" id="UP001417504">
    <property type="component" value="Unassembled WGS sequence"/>
</dbReference>
<organism evidence="1 2">
    <name type="scientific">Stephania japonica</name>
    <dbReference type="NCBI Taxonomy" id="461633"/>
    <lineage>
        <taxon>Eukaryota</taxon>
        <taxon>Viridiplantae</taxon>
        <taxon>Streptophyta</taxon>
        <taxon>Embryophyta</taxon>
        <taxon>Tracheophyta</taxon>
        <taxon>Spermatophyta</taxon>
        <taxon>Magnoliopsida</taxon>
        <taxon>Ranunculales</taxon>
        <taxon>Menispermaceae</taxon>
        <taxon>Menispermoideae</taxon>
        <taxon>Cissampelideae</taxon>
        <taxon>Stephania</taxon>
    </lineage>
</organism>
<protein>
    <submittedName>
        <fullName evidence="1">Uncharacterized protein</fullName>
    </submittedName>
</protein>
<evidence type="ECO:0000313" key="1">
    <source>
        <dbReference type="EMBL" id="KAK9129997.1"/>
    </source>
</evidence>
<sequence length="122" mass="13312">MILTAQSTRLDGSVKGLDQQAYGLVNGSNSADLAQLGESTRFSGSSLPATSGGASELRLGRFWRRRIPLVETFDLICNSVDPSLPQSMVPLEMLYLQAIVKETLRLYTAAMLLDFMFQSAHA</sequence>
<dbReference type="EMBL" id="JBBNAE010000004">
    <property type="protein sequence ID" value="KAK9129997.1"/>
    <property type="molecule type" value="Genomic_DNA"/>
</dbReference>
<comment type="caution">
    <text evidence="1">The sequence shown here is derived from an EMBL/GenBank/DDBJ whole genome shotgun (WGS) entry which is preliminary data.</text>
</comment>
<keyword evidence="2" id="KW-1185">Reference proteome</keyword>
<proteinExistence type="predicted"/>
<accession>A0AAP0P3P6</accession>
<dbReference type="AlphaFoldDB" id="A0AAP0P3P6"/>
<name>A0AAP0P3P6_9MAGN</name>